<evidence type="ECO:0000256" key="1">
    <source>
        <dbReference type="SAM" id="MobiDB-lite"/>
    </source>
</evidence>
<organism evidence="2 3">
    <name type="scientific">Lasiosphaeris hirsuta</name>
    <dbReference type="NCBI Taxonomy" id="260670"/>
    <lineage>
        <taxon>Eukaryota</taxon>
        <taxon>Fungi</taxon>
        <taxon>Dikarya</taxon>
        <taxon>Ascomycota</taxon>
        <taxon>Pezizomycotina</taxon>
        <taxon>Sordariomycetes</taxon>
        <taxon>Sordariomycetidae</taxon>
        <taxon>Sordariales</taxon>
        <taxon>Lasiosphaeriaceae</taxon>
        <taxon>Lasiosphaeris</taxon>
    </lineage>
</organism>
<dbReference type="Proteomes" id="UP001172102">
    <property type="component" value="Unassembled WGS sequence"/>
</dbReference>
<proteinExistence type="predicted"/>
<evidence type="ECO:0000313" key="3">
    <source>
        <dbReference type="Proteomes" id="UP001172102"/>
    </source>
</evidence>
<accession>A0AA40DMB0</accession>
<feature type="region of interest" description="Disordered" evidence="1">
    <location>
        <begin position="115"/>
        <end position="135"/>
    </location>
</feature>
<sequence length="444" mass="50082">MTSARALIGVNDYLCGPAILTNASRDTRGWKYINALRRPSPYLNRLDYTSVRSRICVEVLSWTLSTALQSPPLPSNSPTNILAHQSCISSILQPSLAVVAVSHYNLKLGSGRRVAWGDPPGQSSDKPPLPFSQQNHRSTVVPYDTHTQPETGSGRSYRRIFRPAQSRRSISSPWRLIMDKKQYVVGSWHVEYNESTCTHLRIRCAVLKGEKHGIYPTISLISSQMSLSPVPALLGMWSLPHMPAVWDLVVLTYLPTNRSRHRHPQDTQTHTRRHHGAIRQRGAQDTYFPFPTWVVSLQIIPSPLHCLEWSTSLTWSSLSYLDQTAALNQPHSQDKPLTELPYATQRPSYLIPIKISTFHCARLPTARVGSYLKFIRTRISHMALPNNAESQQSAMSRKPDQKCVRWCMSRLTLCKEHRANLETAYHPTGTITVDHTMRAASDGV</sequence>
<name>A0AA40DMB0_9PEZI</name>
<evidence type="ECO:0000313" key="2">
    <source>
        <dbReference type="EMBL" id="KAK0705078.1"/>
    </source>
</evidence>
<dbReference type="AlphaFoldDB" id="A0AA40DMB0"/>
<feature type="compositionally biased region" description="Polar residues" evidence="1">
    <location>
        <begin position="121"/>
        <end position="135"/>
    </location>
</feature>
<reference evidence="2" key="1">
    <citation type="submission" date="2023-06" db="EMBL/GenBank/DDBJ databases">
        <title>Genome-scale phylogeny and comparative genomics of the fungal order Sordariales.</title>
        <authorList>
            <consortium name="Lawrence Berkeley National Laboratory"/>
            <person name="Hensen N."/>
            <person name="Bonometti L."/>
            <person name="Westerberg I."/>
            <person name="Brannstrom I.O."/>
            <person name="Guillou S."/>
            <person name="Cros-Aarteil S."/>
            <person name="Calhoun S."/>
            <person name="Haridas S."/>
            <person name="Kuo A."/>
            <person name="Mondo S."/>
            <person name="Pangilinan J."/>
            <person name="Riley R."/>
            <person name="Labutti K."/>
            <person name="Andreopoulos B."/>
            <person name="Lipzen A."/>
            <person name="Chen C."/>
            <person name="Yanf M."/>
            <person name="Daum C."/>
            <person name="Ng V."/>
            <person name="Clum A."/>
            <person name="Steindorff A."/>
            <person name="Ohm R."/>
            <person name="Martin F."/>
            <person name="Silar P."/>
            <person name="Natvig D."/>
            <person name="Lalanne C."/>
            <person name="Gautier V."/>
            <person name="Ament-Velasquez S.L."/>
            <person name="Kruys A."/>
            <person name="Hutchinson M.I."/>
            <person name="Powell A.J."/>
            <person name="Barry K."/>
            <person name="Miller A.N."/>
            <person name="Grigoriev I.V."/>
            <person name="Debuchy R."/>
            <person name="Gladieux P."/>
            <person name="Thoren M.H."/>
            <person name="Johannesson H."/>
        </authorList>
    </citation>
    <scope>NUCLEOTIDE SEQUENCE</scope>
    <source>
        <strain evidence="2">SMH4607-1</strain>
    </source>
</reference>
<dbReference type="EMBL" id="JAUKUA010000007">
    <property type="protein sequence ID" value="KAK0705078.1"/>
    <property type="molecule type" value="Genomic_DNA"/>
</dbReference>
<gene>
    <name evidence="2" type="ORF">B0H67DRAFT_369818</name>
</gene>
<comment type="caution">
    <text evidence="2">The sequence shown here is derived from an EMBL/GenBank/DDBJ whole genome shotgun (WGS) entry which is preliminary data.</text>
</comment>
<keyword evidence="3" id="KW-1185">Reference proteome</keyword>
<protein>
    <submittedName>
        <fullName evidence="2">Uncharacterized protein</fullName>
    </submittedName>
</protein>